<dbReference type="CDD" id="cd14791">
    <property type="entry name" value="GH36"/>
    <property type="match status" value="1"/>
</dbReference>
<dbReference type="InterPro" id="IPR031705">
    <property type="entry name" value="Glyco_hydro_36_C"/>
</dbReference>
<dbReference type="Pfam" id="PF02065">
    <property type="entry name" value="Melibiase"/>
    <property type="match status" value="1"/>
</dbReference>
<dbReference type="AlphaFoldDB" id="A0A1H9WYN3"/>
<evidence type="ECO:0000259" key="6">
    <source>
        <dbReference type="Pfam" id="PF16875"/>
    </source>
</evidence>
<dbReference type="InterPro" id="IPR031704">
    <property type="entry name" value="Glyco_hydro_36_N"/>
</dbReference>
<feature type="domain" description="Glycosyl hydrolase family 36 N-terminal" evidence="6">
    <location>
        <begin position="26"/>
        <end position="318"/>
    </location>
</feature>
<dbReference type="Pfam" id="PF16875">
    <property type="entry name" value="Glyco_hydro_36N"/>
    <property type="match status" value="1"/>
</dbReference>
<dbReference type="OrthoDB" id="9758822at2"/>
<dbReference type="Gene3D" id="3.20.20.70">
    <property type="entry name" value="Aldolase class I"/>
    <property type="match status" value="1"/>
</dbReference>
<evidence type="ECO:0000256" key="1">
    <source>
        <dbReference type="ARBA" id="ARBA00001255"/>
    </source>
</evidence>
<dbReference type="GO" id="GO:0016052">
    <property type="term" value="P:carbohydrate catabolic process"/>
    <property type="evidence" value="ECO:0007669"/>
    <property type="project" value="InterPro"/>
</dbReference>
<dbReference type="InterPro" id="IPR013785">
    <property type="entry name" value="Aldolase_TIM"/>
</dbReference>
<evidence type="ECO:0000259" key="5">
    <source>
        <dbReference type="Pfam" id="PF16874"/>
    </source>
</evidence>
<evidence type="ECO:0000256" key="3">
    <source>
        <dbReference type="ARBA" id="ARBA00022801"/>
    </source>
</evidence>
<evidence type="ECO:0000256" key="2">
    <source>
        <dbReference type="ARBA" id="ARBA00012755"/>
    </source>
</evidence>
<evidence type="ECO:0000313" key="8">
    <source>
        <dbReference type="Proteomes" id="UP000182584"/>
    </source>
</evidence>
<comment type="catalytic activity">
    <reaction evidence="1">
        <text>Hydrolysis of terminal, non-reducing alpha-D-galactose residues in alpha-D-galactosides, including galactose oligosaccharides, galactomannans and galactolipids.</text>
        <dbReference type="EC" id="3.2.1.22"/>
    </reaction>
</comment>
<evidence type="ECO:0000256" key="4">
    <source>
        <dbReference type="ARBA" id="ARBA00023295"/>
    </source>
</evidence>
<dbReference type="GO" id="GO:0004557">
    <property type="term" value="F:alpha-galactosidase activity"/>
    <property type="evidence" value="ECO:0007669"/>
    <property type="project" value="UniProtKB-EC"/>
</dbReference>
<dbReference type="FunFam" id="3.20.20.70:FF:000118">
    <property type="entry name" value="Alpha-galactosidase"/>
    <property type="match status" value="1"/>
</dbReference>
<keyword evidence="3" id="KW-0378">Hydrolase</keyword>
<proteinExistence type="predicted"/>
<accession>A0A1H9WYN3</accession>
<dbReference type="PROSITE" id="PS00512">
    <property type="entry name" value="ALPHA_GALACTOSIDASE"/>
    <property type="match status" value="1"/>
</dbReference>
<protein>
    <recommendedName>
        <fullName evidence="2">alpha-galactosidase</fullName>
        <ecNumber evidence="2">3.2.1.22</ecNumber>
    </recommendedName>
</protein>
<dbReference type="InterPro" id="IPR000111">
    <property type="entry name" value="Glyco_hydro_27/36_CS"/>
</dbReference>
<dbReference type="InterPro" id="IPR038417">
    <property type="entry name" value="Alpga-gal_N_sf"/>
</dbReference>
<dbReference type="PRINTS" id="PR00743">
    <property type="entry name" value="GLHYDRLASE36"/>
</dbReference>
<dbReference type="SUPFAM" id="SSF51445">
    <property type="entry name" value="(Trans)glycosidases"/>
    <property type="match status" value="1"/>
</dbReference>
<sequence>MIIERNGCFLLQTLHTSYLFNILKSGHPEHLHYGASVISETQYEEFLKASSFGNGSESEAASICLNNICYSLSEKHPAAGGNMISYSDDFPGIALEDLPLEISSFGKGDIRDPFILVTHENGSKTSDFTFEKASITNDIQAPSSLPGSYDDSVKTSVGSSEDYAQQLVVTYKDKEYGTCLEVIYSVYPECDVITRRAVIVSANEKIHIDRIMSNQIDFHENGLVFTSFHGRWADEMHRTDSVCDGGRCVSEEMAAGESGSRSNPFVMISHKDTTEDSGYCYGFNLIYSGNHYEALSSNGYDKSRFISGISPATFGWTLDKGERFETPESIMTFDMNGANGMSRHMHDFVRKHIVRGKWRDKNRPILINSWEASYFRFTESSLLKLAKEAAGLGIELFVMDDGWFGKRDDDKSSLGDWYENKDKLPGGISGLSKKINDLGLMFGIWVEPEMVNEDSDLYRAHPDWAVQVPGHAHSKGRNQMNLDLTRTDVQDYVIESMKKVFGSGDISYVKWDMNRIFSDCYSKELPADRQDEFMHRYYIGLYRIMRELTEAFPNILFEGCSAGGNRFDLGILCYFPQIWGSDDTDAICRADIQRGYSYGYPQSTVGAHVSATPNHQTLNTVPLETRFDVASFGCFGYELNLCDITSSDKKEIKDQIDFYKKYRHTLQFGHYYRLEDGRCIAVSDDGKKAIAFMLQRESRPNRDVVTLRTCGLDDSKTYHITNRYVDIDLKTMGSLINMFTPIHIKQDGIIHNIANSVVKVQNEREDMTAPGALLNRVGVRLRPKFGSTGFDQDGDKTGILRTGDSRLYIIESV</sequence>
<dbReference type="Pfam" id="PF16874">
    <property type="entry name" value="Glyco_hydro_36C"/>
    <property type="match status" value="1"/>
</dbReference>
<dbReference type="Gene3D" id="2.60.40.1180">
    <property type="entry name" value="Golgi alpha-mannosidase II"/>
    <property type="match status" value="1"/>
</dbReference>
<dbReference type="RefSeq" id="WP_074758723.1">
    <property type="nucleotide sequence ID" value="NZ_FOGJ01000037.1"/>
</dbReference>
<reference evidence="7 8" key="1">
    <citation type="submission" date="2016-10" db="EMBL/GenBank/DDBJ databases">
        <authorList>
            <person name="de Groot N.N."/>
        </authorList>
    </citation>
    <scope>NUCLEOTIDE SEQUENCE [LARGE SCALE GENOMIC DNA]</scope>
    <source>
        <strain evidence="7 8">AR40</strain>
    </source>
</reference>
<dbReference type="Gene3D" id="2.70.98.60">
    <property type="entry name" value="alpha-galactosidase from lactobacil brevis"/>
    <property type="match status" value="1"/>
</dbReference>
<dbReference type="EMBL" id="FOGJ01000037">
    <property type="protein sequence ID" value="SES38954.1"/>
    <property type="molecule type" value="Genomic_DNA"/>
</dbReference>
<dbReference type="eggNOG" id="COG3345">
    <property type="taxonomic scope" value="Bacteria"/>
</dbReference>
<dbReference type="InterPro" id="IPR050985">
    <property type="entry name" value="Alpha-glycosidase_related"/>
</dbReference>
<dbReference type="InterPro" id="IPR013780">
    <property type="entry name" value="Glyco_hydro_b"/>
</dbReference>
<dbReference type="EC" id="3.2.1.22" evidence="2"/>
<keyword evidence="4" id="KW-0326">Glycosidase</keyword>
<gene>
    <name evidence="7" type="ORF">SAMN04487884_1379</name>
</gene>
<dbReference type="PANTHER" id="PTHR43053">
    <property type="entry name" value="GLYCOSIDASE FAMILY 31"/>
    <property type="match status" value="1"/>
</dbReference>
<dbReference type="PANTHER" id="PTHR43053:SF3">
    <property type="entry name" value="ALPHA-GALACTOSIDASE C-RELATED"/>
    <property type="match status" value="1"/>
</dbReference>
<evidence type="ECO:0000313" key="7">
    <source>
        <dbReference type="EMBL" id="SES38954.1"/>
    </source>
</evidence>
<name>A0A1H9WYN3_BUTFI</name>
<organism evidence="7 8">
    <name type="scientific">Butyrivibrio fibrisolvens</name>
    <dbReference type="NCBI Taxonomy" id="831"/>
    <lineage>
        <taxon>Bacteria</taxon>
        <taxon>Bacillati</taxon>
        <taxon>Bacillota</taxon>
        <taxon>Clostridia</taxon>
        <taxon>Lachnospirales</taxon>
        <taxon>Lachnospiraceae</taxon>
        <taxon>Butyrivibrio</taxon>
    </lineage>
</organism>
<dbReference type="InterPro" id="IPR002252">
    <property type="entry name" value="Glyco_hydro_36"/>
</dbReference>
<feature type="domain" description="Glycosyl hydrolase family 36 C-terminal" evidence="5">
    <location>
        <begin position="681"/>
        <end position="792"/>
    </location>
</feature>
<dbReference type="InterPro" id="IPR017853">
    <property type="entry name" value="GH"/>
</dbReference>
<dbReference type="Proteomes" id="UP000182584">
    <property type="component" value="Unassembled WGS sequence"/>
</dbReference>